<dbReference type="Gene3D" id="3.30.420.10">
    <property type="entry name" value="Ribonuclease H-like superfamily/Ribonuclease H"/>
    <property type="match status" value="1"/>
</dbReference>
<gene>
    <name evidence="3" type="ORF">KK1_004249</name>
</gene>
<evidence type="ECO:0000313" key="4">
    <source>
        <dbReference type="Proteomes" id="UP000075243"/>
    </source>
</evidence>
<dbReference type="InterPro" id="IPR000477">
    <property type="entry name" value="RT_dom"/>
</dbReference>
<dbReference type="PANTHER" id="PTHR37984">
    <property type="entry name" value="PROTEIN CBG26694"/>
    <property type="match status" value="1"/>
</dbReference>
<dbReference type="PROSITE" id="PS50878">
    <property type="entry name" value="RT_POL"/>
    <property type="match status" value="1"/>
</dbReference>
<evidence type="ECO:0000313" key="3">
    <source>
        <dbReference type="EMBL" id="KYP57961.1"/>
    </source>
</evidence>
<dbReference type="InterPro" id="IPR050951">
    <property type="entry name" value="Retrovirus_Pol_polyprotein"/>
</dbReference>
<dbReference type="PANTHER" id="PTHR37984:SF5">
    <property type="entry name" value="PROTEIN NYNRIN-LIKE"/>
    <property type="match status" value="1"/>
</dbReference>
<dbReference type="SUPFAM" id="SSF56672">
    <property type="entry name" value="DNA/RNA polymerases"/>
    <property type="match status" value="1"/>
</dbReference>
<dbReference type="Gramene" id="C.cajan_04148.t">
    <property type="protein sequence ID" value="C.cajan_04148.t.cds1"/>
    <property type="gene ID" value="C.cajan_04148"/>
</dbReference>
<dbReference type="Pfam" id="PF17919">
    <property type="entry name" value="RT_RNaseH_2"/>
    <property type="match status" value="1"/>
</dbReference>
<dbReference type="Gene3D" id="3.10.10.10">
    <property type="entry name" value="HIV Type 1 Reverse Transcriptase, subunit A, domain 1"/>
    <property type="match status" value="1"/>
</dbReference>
<dbReference type="InterPro" id="IPR036397">
    <property type="entry name" value="RNaseH_sf"/>
</dbReference>
<keyword evidence="1" id="KW-0511">Multifunctional enzyme</keyword>
<organism evidence="3 4">
    <name type="scientific">Cajanus cajan</name>
    <name type="common">Pigeon pea</name>
    <name type="synonym">Cajanus indicus</name>
    <dbReference type="NCBI Taxonomy" id="3821"/>
    <lineage>
        <taxon>Eukaryota</taxon>
        <taxon>Viridiplantae</taxon>
        <taxon>Streptophyta</taxon>
        <taxon>Embryophyta</taxon>
        <taxon>Tracheophyta</taxon>
        <taxon>Spermatophyta</taxon>
        <taxon>Magnoliopsida</taxon>
        <taxon>eudicotyledons</taxon>
        <taxon>Gunneridae</taxon>
        <taxon>Pentapetalae</taxon>
        <taxon>rosids</taxon>
        <taxon>fabids</taxon>
        <taxon>Fabales</taxon>
        <taxon>Fabaceae</taxon>
        <taxon>Papilionoideae</taxon>
        <taxon>50 kb inversion clade</taxon>
        <taxon>NPAAA clade</taxon>
        <taxon>indigoferoid/millettioid clade</taxon>
        <taxon>Phaseoleae</taxon>
        <taxon>Cajanus</taxon>
    </lineage>
</organism>
<dbReference type="EMBL" id="CM003613">
    <property type="protein sequence ID" value="KYP57961.1"/>
    <property type="molecule type" value="Genomic_DNA"/>
</dbReference>
<proteinExistence type="predicted"/>
<dbReference type="SUPFAM" id="SSF53098">
    <property type="entry name" value="Ribonuclease H-like"/>
    <property type="match status" value="1"/>
</dbReference>
<dbReference type="Pfam" id="PF00078">
    <property type="entry name" value="RVT_1"/>
    <property type="match status" value="1"/>
</dbReference>
<evidence type="ECO:0000256" key="1">
    <source>
        <dbReference type="ARBA" id="ARBA00023268"/>
    </source>
</evidence>
<dbReference type="Proteomes" id="UP000075243">
    <property type="component" value="Chromosome 11"/>
</dbReference>
<keyword evidence="3" id="KW-0560">Oxidoreductase</keyword>
<reference evidence="3 4" key="1">
    <citation type="journal article" date="2012" name="Nat. Biotechnol.">
        <title>Draft genome sequence of pigeonpea (Cajanus cajan), an orphan legume crop of resource-poor farmers.</title>
        <authorList>
            <person name="Varshney R.K."/>
            <person name="Chen W."/>
            <person name="Li Y."/>
            <person name="Bharti A.K."/>
            <person name="Saxena R.K."/>
            <person name="Schlueter J.A."/>
            <person name="Donoghue M.T."/>
            <person name="Azam S."/>
            <person name="Fan G."/>
            <person name="Whaley A.M."/>
            <person name="Farmer A.D."/>
            <person name="Sheridan J."/>
            <person name="Iwata A."/>
            <person name="Tuteja R."/>
            <person name="Penmetsa R.V."/>
            <person name="Wu W."/>
            <person name="Upadhyaya H.D."/>
            <person name="Yang S.P."/>
            <person name="Shah T."/>
            <person name="Saxena K.B."/>
            <person name="Michael T."/>
            <person name="McCombie W.R."/>
            <person name="Yang B."/>
            <person name="Zhang G."/>
            <person name="Yang H."/>
            <person name="Wang J."/>
            <person name="Spillane C."/>
            <person name="Cook D.R."/>
            <person name="May G.D."/>
            <person name="Xu X."/>
            <person name="Jackson S.A."/>
        </authorList>
    </citation>
    <scope>NUCLEOTIDE SEQUENCE [LARGE SCALE GENOMIC DNA]</scope>
    <source>
        <strain evidence="4">cv. Asha</strain>
    </source>
</reference>
<accession>A0A151ST68</accession>
<dbReference type="InterPro" id="IPR043502">
    <property type="entry name" value="DNA/RNA_pol_sf"/>
</dbReference>
<dbReference type="GO" id="GO:0008445">
    <property type="term" value="F:D-aspartate oxidase activity"/>
    <property type="evidence" value="ECO:0007669"/>
    <property type="project" value="UniProtKB-EC"/>
</dbReference>
<name>A0A151ST68_CAJCA</name>
<keyword evidence="4" id="KW-1185">Reference proteome</keyword>
<dbReference type="InterPro" id="IPR041577">
    <property type="entry name" value="RT_RNaseH_2"/>
</dbReference>
<dbReference type="Gene3D" id="3.30.70.270">
    <property type="match status" value="2"/>
</dbReference>
<dbReference type="InterPro" id="IPR012337">
    <property type="entry name" value="RNaseH-like_sf"/>
</dbReference>
<dbReference type="EC" id="1.4.3.1" evidence="3"/>
<dbReference type="GO" id="GO:0003676">
    <property type="term" value="F:nucleic acid binding"/>
    <property type="evidence" value="ECO:0007669"/>
    <property type="project" value="InterPro"/>
</dbReference>
<dbReference type="CDD" id="cd01647">
    <property type="entry name" value="RT_LTR"/>
    <property type="match status" value="1"/>
</dbReference>
<dbReference type="AlphaFoldDB" id="A0A151ST68"/>
<dbReference type="InterPro" id="IPR043128">
    <property type="entry name" value="Rev_trsase/Diguanyl_cyclase"/>
</dbReference>
<sequence>MPGIDADFICHRLAIHKEAKPVAQRKRKVGGERRESIITETQKLLNVGFIREVRYTTWMANVVLVKKSSGKWRMCVDYTDLNRACPKDSHPLPSIDRLVDGESGHALLSFLDAYSGYNQILMYPPDEVHTSFITDHANYYYRVMPFSFKNAGATYQRLMDKVFHQQIGRNMEVYVDDMVAKTTSAIDHAADLTEVFAQIRRHNMRLNPEKCVFGVQGGRFLGFMITSRGIEANPEKCKAIIQMQSPQMVKEVQRLAGRLVSLSRFIPKLTEKARPIFTLLKKPKDFQWTGQCEEAFKSFNTFLTTPPILQRPNHNTDLLLYLVVAENAISAVIMQESQKTQTPIYFNSRVLQDAEKRYQMIEKLALTLLTAARRLRPYFQSHQVVVKTDFPIKQILRKPELAGRMIAWSVELSEFGIQYESRGALKAQCLADFIAELTPTTAEEPHVWTLHVDGSSNSKGGGAGIILEGPNQVTLEQSLKFNFKVTNNQAEYEALLAGGRITLEDSPMVEKHLREVRLPLEEVKKLEKPSF</sequence>
<feature type="domain" description="Reverse transcriptase" evidence="2">
    <location>
        <begin position="46"/>
        <end position="225"/>
    </location>
</feature>
<evidence type="ECO:0000259" key="2">
    <source>
        <dbReference type="PROSITE" id="PS50878"/>
    </source>
</evidence>
<protein>
    <submittedName>
        <fullName evidence="3">Retrovirus-related Pol polyprotein from transposon 17.6</fullName>
        <ecNumber evidence="3">1.4.3.1</ecNumber>
    </submittedName>
</protein>